<protein>
    <submittedName>
        <fullName evidence="2">Unplaced genomic scaffold SPHSTscaffold_34, whole genome shotgun sequence</fullName>
    </submittedName>
</protein>
<sequence length="100" mass="10971">MEVERSANKALRRGRVPLLNCHGGLDVPGELESGVKKRKAEKPVAEPSPSKKVRKDKEPESAEKEVEKEVGPDPEPAMDKGKGKEKEPGPEENGEDTMKE</sequence>
<evidence type="ECO:0000256" key="1">
    <source>
        <dbReference type="SAM" id="MobiDB-lite"/>
    </source>
</evidence>
<keyword evidence="3" id="KW-1185">Reference proteome</keyword>
<dbReference type="Proteomes" id="UP000054279">
    <property type="component" value="Unassembled WGS sequence"/>
</dbReference>
<proteinExistence type="predicted"/>
<evidence type="ECO:0000313" key="2">
    <source>
        <dbReference type="EMBL" id="KIJ46127.1"/>
    </source>
</evidence>
<feature type="region of interest" description="Disordered" evidence="1">
    <location>
        <begin position="1"/>
        <end position="100"/>
    </location>
</feature>
<gene>
    <name evidence="2" type="ORF">M422DRAFT_250562</name>
</gene>
<evidence type="ECO:0000313" key="3">
    <source>
        <dbReference type="Proteomes" id="UP000054279"/>
    </source>
</evidence>
<organism evidence="2 3">
    <name type="scientific">Sphaerobolus stellatus (strain SS14)</name>
    <dbReference type="NCBI Taxonomy" id="990650"/>
    <lineage>
        <taxon>Eukaryota</taxon>
        <taxon>Fungi</taxon>
        <taxon>Dikarya</taxon>
        <taxon>Basidiomycota</taxon>
        <taxon>Agaricomycotina</taxon>
        <taxon>Agaricomycetes</taxon>
        <taxon>Phallomycetidae</taxon>
        <taxon>Geastrales</taxon>
        <taxon>Sphaerobolaceae</taxon>
        <taxon>Sphaerobolus</taxon>
    </lineage>
</organism>
<feature type="compositionally biased region" description="Basic and acidic residues" evidence="1">
    <location>
        <begin position="55"/>
        <end position="89"/>
    </location>
</feature>
<reference evidence="2 3" key="1">
    <citation type="submission" date="2014-06" db="EMBL/GenBank/DDBJ databases">
        <title>Evolutionary Origins and Diversification of the Mycorrhizal Mutualists.</title>
        <authorList>
            <consortium name="DOE Joint Genome Institute"/>
            <consortium name="Mycorrhizal Genomics Consortium"/>
            <person name="Kohler A."/>
            <person name="Kuo A."/>
            <person name="Nagy L.G."/>
            <person name="Floudas D."/>
            <person name="Copeland A."/>
            <person name="Barry K.W."/>
            <person name="Cichocki N."/>
            <person name="Veneault-Fourrey C."/>
            <person name="LaButti K."/>
            <person name="Lindquist E.A."/>
            <person name="Lipzen A."/>
            <person name="Lundell T."/>
            <person name="Morin E."/>
            <person name="Murat C."/>
            <person name="Riley R."/>
            <person name="Ohm R."/>
            <person name="Sun H."/>
            <person name="Tunlid A."/>
            <person name="Henrissat B."/>
            <person name="Grigoriev I.V."/>
            <person name="Hibbett D.S."/>
            <person name="Martin F."/>
        </authorList>
    </citation>
    <scope>NUCLEOTIDE SEQUENCE [LARGE SCALE GENOMIC DNA]</scope>
    <source>
        <strain evidence="2 3">SS14</strain>
    </source>
</reference>
<dbReference type="EMBL" id="KN837109">
    <property type="protein sequence ID" value="KIJ46127.1"/>
    <property type="molecule type" value="Genomic_DNA"/>
</dbReference>
<dbReference type="AlphaFoldDB" id="A0A0C9VU14"/>
<feature type="compositionally biased region" description="Acidic residues" evidence="1">
    <location>
        <begin position="90"/>
        <end position="100"/>
    </location>
</feature>
<name>A0A0C9VU14_SPHS4</name>
<accession>A0A0C9VU14</accession>
<dbReference type="HOGENOM" id="CLU_2307851_0_0_1"/>